<organism evidence="8 9">
    <name type="scientific">Sphingobacterium bovistauri</name>
    <dbReference type="NCBI Taxonomy" id="2781959"/>
    <lineage>
        <taxon>Bacteria</taxon>
        <taxon>Pseudomonadati</taxon>
        <taxon>Bacteroidota</taxon>
        <taxon>Sphingobacteriia</taxon>
        <taxon>Sphingobacteriales</taxon>
        <taxon>Sphingobacteriaceae</taxon>
        <taxon>Sphingobacterium</taxon>
    </lineage>
</organism>
<name>A0ABS7Z673_9SPHI</name>
<keyword evidence="4" id="KW-0472">Membrane</keyword>
<feature type="domain" description="SusD-like N-terminal" evidence="7">
    <location>
        <begin position="22"/>
        <end position="207"/>
    </location>
</feature>
<reference evidence="8" key="1">
    <citation type="submission" date="2020-10" db="EMBL/GenBank/DDBJ databases">
        <authorList>
            <person name="Lu T."/>
            <person name="Wang Q."/>
            <person name="Han X."/>
        </authorList>
    </citation>
    <scope>NUCLEOTIDE SEQUENCE</scope>
    <source>
        <strain evidence="8">WQ 366</strain>
    </source>
</reference>
<evidence type="ECO:0000259" key="7">
    <source>
        <dbReference type="Pfam" id="PF14322"/>
    </source>
</evidence>
<dbReference type="InterPro" id="IPR011990">
    <property type="entry name" value="TPR-like_helical_dom_sf"/>
</dbReference>
<comment type="similarity">
    <text evidence="2">Belongs to the SusD family.</text>
</comment>
<dbReference type="EMBL" id="JADEYP010000020">
    <property type="protein sequence ID" value="MCA5005693.1"/>
    <property type="molecule type" value="Genomic_DNA"/>
</dbReference>
<keyword evidence="5" id="KW-0998">Cell outer membrane</keyword>
<sequence>MKKIIYVLVLSLITITLNSCSKWLDIKPDDQIYPEEKFNSSEGFQQTLSGIYNYMSSPTLYGRELEYGFLDILAGYWNIGSYNTHRYYNDNNYDYTNTIVKDRIDSVWIGLYSSIRQVNIVLENVDNIKNDVDYNIIKGEALGLRGFLHLELFKLFGPIVKTQGLQTISIPYYTQVTKVPNPFLISKVFLDQVENDLQAAAILLKDDPIIKLGRAGNGNDGDFFSNYNYLLDRRGVRMNYYAVKSLLARKSLWEGDLQSAGARAQEVISELATSKAITLIEKANIENNYASKDKRFSIENILGLFVNKHNLYTRRSFEVTNSDLYTRLAPQYNQFLSKLYTEGTGNTNDYRLNNWNISTDYFSKFNLAVEYPGDIVTYPQHYEVQLINLPELYFIVSEANLTNNPKLSVEYINKIRAVRNIPELSTQADSNTAFSYLMDEIRREYIGEGMLFTYYKRWNSDIIRYDGNKPASPGVFVLPKPAEEDLFNISN</sequence>
<proteinExistence type="inferred from homology"/>
<dbReference type="InterPro" id="IPR033985">
    <property type="entry name" value="SusD-like_N"/>
</dbReference>
<keyword evidence="9" id="KW-1185">Reference proteome</keyword>
<keyword evidence="3" id="KW-0732">Signal</keyword>
<gene>
    <name evidence="8" type="ORF">IPZ78_11070</name>
</gene>
<feature type="domain" description="RagB/SusD" evidence="6">
    <location>
        <begin position="281"/>
        <end position="459"/>
    </location>
</feature>
<accession>A0ABS7Z673</accession>
<evidence type="ECO:0000313" key="9">
    <source>
        <dbReference type="Proteomes" id="UP001165302"/>
    </source>
</evidence>
<dbReference type="Pfam" id="PF07980">
    <property type="entry name" value="SusD_RagB"/>
    <property type="match status" value="1"/>
</dbReference>
<comment type="caution">
    <text evidence="8">The sequence shown here is derived from an EMBL/GenBank/DDBJ whole genome shotgun (WGS) entry which is preliminary data.</text>
</comment>
<evidence type="ECO:0000256" key="4">
    <source>
        <dbReference type="ARBA" id="ARBA00023136"/>
    </source>
</evidence>
<evidence type="ECO:0000259" key="6">
    <source>
        <dbReference type="Pfam" id="PF07980"/>
    </source>
</evidence>
<evidence type="ECO:0000313" key="8">
    <source>
        <dbReference type="EMBL" id="MCA5005693.1"/>
    </source>
</evidence>
<dbReference type="Proteomes" id="UP001165302">
    <property type="component" value="Unassembled WGS sequence"/>
</dbReference>
<dbReference type="InterPro" id="IPR012944">
    <property type="entry name" value="SusD_RagB_dom"/>
</dbReference>
<evidence type="ECO:0000256" key="1">
    <source>
        <dbReference type="ARBA" id="ARBA00004442"/>
    </source>
</evidence>
<evidence type="ECO:0000256" key="3">
    <source>
        <dbReference type="ARBA" id="ARBA00022729"/>
    </source>
</evidence>
<evidence type="ECO:0000256" key="5">
    <source>
        <dbReference type="ARBA" id="ARBA00023237"/>
    </source>
</evidence>
<dbReference type="Gene3D" id="1.25.40.390">
    <property type="match status" value="1"/>
</dbReference>
<evidence type="ECO:0000256" key="2">
    <source>
        <dbReference type="ARBA" id="ARBA00006275"/>
    </source>
</evidence>
<dbReference type="Pfam" id="PF14322">
    <property type="entry name" value="SusD-like_3"/>
    <property type="match status" value="1"/>
</dbReference>
<comment type="subcellular location">
    <subcellularLocation>
        <location evidence="1">Cell outer membrane</location>
    </subcellularLocation>
</comment>
<dbReference type="SUPFAM" id="SSF48452">
    <property type="entry name" value="TPR-like"/>
    <property type="match status" value="1"/>
</dbReference>
<protein>
    <submittedName>
        <fullName evidence="8">RagB/SusD family nutrient uptake outer membrane protein</fullName>
    </submittedName>
</protein>
<dbReference type="RefSeq" id="WP_225553670.1">
    <property type="nucleotide sequence ID" value="NZ_JADEYP010000020.1"/>
</dbReference>